<keyword evidence="2" id="KW-0732">Signal</keyword>
<evidence type="ECO:0000256" key="1">
    <source>
        <dbReference type="SAM" id="MobiDB-lite"/>
    </source>
</evidence>
<gene>
    <name evidence="3" type="ORF">EJ06DRAFT_316877</name>
</gene>
<feature type="signal peptide" evidence="2">
    <location>
        <begin position="1"/>
        <end position="27"/>
    </location>
</feature>
<evidence type="ECO:0000313" key="4">
    <source>
        <dbReference type="Proteomes" id="UP000799640"/>
    </source>
</evidence>
<dbReference type="EMBL" id="ML996690">
    <property type="protein sequence ID" value="KAF2403003.1"/>
    <property type="molecule type" value="Genomic_DNA"/>
</dbReference>
<evidence type="ECO:0000256" key="2">
    <source>
        <dbReference type="SAM" id="SignalP"/>
    </source>
</evidence>
<evidence type="ECO:0008006" key="5">
    <source>
        <dbReference type="Google" id="ProtNLM"/>
    </source>
</evidence>
<name>A0A6G1I3X8_9PEZI</name>
<dbReference type="AlphaFoldDB" id="A0A6G1I3X8"/>
<organism evidence="3 4">
    <name type="scientific">Trichodelitschia bisporula</name>
    <dbReference type="NCBI Taxonomy" id="703511"/>
    <lineage>
        <taxon>Eukaryota</taxon>
        <taxon>Fungi</taxon>
        <taxon>Dikarya</taxon>
        <taxon>Ascomycota</taxon>
        <taxon>Pezizomycotina</taxon>
        <taxon>Dothideomycetes</taxon>
        <taxon>Dothideomycetes incertae sedis</taxon>
        <taxon>Phaeotrichales</taxon>
        <taxon>Phaeotrichaceae</taxon>
        <taxon>Trichodelitschia</taxon>
    </lineage>
</organism>
<accession>A0A6G1I3X8</accession>
<proteinExistence type="predicted"/>
<feature type="region of interest" description="Disordered" evidence="1">
    <location>
        <begin position="132"/>
        <end position="156"/>
    </location>
</feature>
<sequence length="156" mass="16612">MQSCFSAFSMLLLLLRLFRIFLLRVQQNTSTWNLALHPLGSAVSKEMQMLGCDAGLRGVDGAGVVAGTCLRLSTDTVEIRVVLLLVEMEDVAYILLLCTVYGCTEACPSHNASLASKQTGNRYHHAAQPIVSTSVPTMPQPSTASGALSGPISTLS</sequence>
<evidence type="ECO:0000313" key="3">
    <source>
        <dbReference type="EMBL" id="KAF2403003.1"/>
    </source>
</evidence>
<protein>
    <recommendedName>
        <fullName evidence="5">Secreted protein</fullName>
    </recommendedName>
</protein>
<keyword evidence="4" id="KW-1185">Reference proteome</keyword>
<feature type="chain" id="PRO_5026074691" description="Secreted protein" evidence="2">
    <location>
        <begin position="28"/>
        <end position="156"/>
    </location>
</feature>
<dbReference type="Proteomes" id="UP000799640">
    <property type="component" value="Unassembled WGS sequence"/>
</dbReference>
<reference evidence="3" key="1">
    <citation type="journal article" date="2020" name="Stud. Mycol.">
        <title>101 Dothideomycetes genomes: a test case for predicting lifestyles and emergence of pathogens.</title>
        <authorList>
            <person name="Haridas S."/>
            <person name="Albert R."/>
            <person name="Binder M."/>
            <person name="Bloem J."/>
            <person name="Labutti K."/>
            <person name="Salamov A."/>
            <person name="Andreopoulos B."/>
            <person name="Baker S."/>
            <person name="Barry K."/>
            <person name="Bills G."/>
            <person name="Bluhm B."/>
            <person name="Cannon C."/>
            <person name="Castanera R."/>
            <person name="Culley D."/>
            <person name="Daum C."/>
            <person name="Ezra D."/>
            <person name="Gonzalez J."/>
            <person name="Henrissat B."/>
            <person name="Kuo A."/>
            <person name="Liang C."/>
            <person name="Lipzen A."/>
            <person name="Lutzoni F."/>
            <person name="Magnuson J."/>
            <person name="Mondo S."/>
            <person name="Nolan M."/>
            <person name="Ohm R."/>
            <person name="Pangilinan J."/>
            <person name="Park H.-J."/>
            <person name="Ramirez L."/>
            <person name="Alfaro M."/>
            <person name="Sun H."/>
            <person name="Tritt A."/>
            <person name="Yoshinaga Y."/>
            <person name="Zwiers L.-H."/>
            <person name="Turgeon B."/>
            <person name="Goodwin S."/>
            <person name="Spatafora J."/>
            <person name="Crous P."/>
            <person name="Grigoriev I."/>
        </authorList>
    </citation>
    <scope>NUCLEOTIDE SEQUENCE</scope>
    <source>
        <strain evidence="3">CBS 262.69</strain>
    </source>
</reference>